<accession>A0A1F5NWJ6</accession>
<protein>
    <submittedName>
        <fullName evidence="1">Uncharacterized protein</fullName>
    </submittedName>
</protein>
<sequence length="69" mass="7440">MNGSSLLLSLRNPGPASFLEAATDGVEGKRLLFGISDFVGPFRVRVFRTSAEALRSIANPRPIDPPQDL</sequence>
<comment type="caution">
    <text evidence="1">The sequence shown here is derived from an EMBL/GenBank/DDBJ whole genome shotgun (WGS) entry which is preliminary data.</text>
</comment>
<gene>
    <name evidence="1" type="ORF">A2720_01835</name>
</gene>
<reference evidence="1 2" key="1">
    <citation type="journal article" date="2016" name="Nat. Commun.">
        <title>Thousands of microbial genomes shed light on interconnected biogeochemical processes in an aquifer system.</title>
        <authorList>
            <person name="Anantharaman K."/>
            <person name="Brown C.T."/>
            <person name="Hug L.A."/>
            <person name="Sharon I."/>
            <person name="Castelle C.J."/>
            <person name="Probst A.J."/>
            <person name="Thomas B.C."/>
            <person name="Singh A."/>
            <person name="Wilkins M.J."/>
            <person name="Karaoz U."/>
            <person name="Brodie E.L."/>
            <person name="Williams K.H."/>
            <person name="Hubbard S.S."/>
            <person name="Banfield J.F."/>
        </authorList>
    </citation>
    <scope>NUCLEOTIDE SEQUENCE [LARGE SCALE GENOMIC DNA]</scope>
</reference>
<evidence type="ECO:0000313" key="1">
    <source>
        <dbReference type="EMBL" id="OGE81902.1"/>
    </source>
</evidence>
<evidence type="ECO:0000313" key="2">
    <source>
        <dbReference type="Proteomes" id="UP000178892"/>
    </source>
</evidence>
<dbReference type="AlphaFoldDB" id="A0A1F5NWJ6"/>
<organism evidence="1 2">
    <name type="scientific">Candidatus Doudnabacteria bacterium RIFCSPHIGHO2_01_FULL_46_24</name>
    <dbReference type="NCBI Taxonomy" id="1817825"/>
    <lineage>
        <taxon>Bacteria</taxon>
        <taxon>Candidatus Doudnaibacteriota</taxon>
    </lineage>
</organism>
<proteinExistence type="predicted"/>
<dbReference type="Proteomes" id="UP000178892">
    <property type="component" value="Unassembled WGS sequence"/>
</dbReference>
<dbReference type="EMBL" id="MFEL01000001">
    <property type="protein sequence ID" value="OGE81902.1"/>
    <property type="molecule type" value="Genomic_DNA"/>
</dbReference>
<name>A0A1F5NWJ6_9BACT</name>